<evidence type="ECO:0000256" key="2">
    <source>
        <dbReference type="SAM" id="Coils"/>
    </source>
</evidence>
<feature type="coiled-coil region" evidence="2">
    <location>
        <begin position="100"/>
        <end position="158"/>
    </location>
</feature>
<evidence type="ECO:0000313" key="5">
    <source>
        <dbReference type="EMBL" id="TWB39116.1"/>
    </source>
</evidence>
<dbReference type="Gene3D" id="2.40.30.170">
    <property type="match status" value="1"/>
</dbReference>
<comment type="caution">
    <text evidence="5">The sequence shown here is derived from an EMBL/GenBank/DDBJ whole genome shotgun (WGS) entry which is preliminary data.</text>
</comment>
<dbReference type="Pfam" id="PF25917">
    <property type="entry name" value="BSH_RND"/>
    <property type="match status" value="1"/>
</dbReference>
<accession>A0A560GYL3</accession>
<dbReference type="GO" id="GO:1990281">
    <property type="term" value="C:efflux pump complex"/>
    <property type="evidence" value="ECO:0007669"/>
    <property type="project" value="TreeGrafter"/>
</dbReference>
<dbReference type="AlphaFoldDB" id="A0A560GYL3"/>
<reference evidence="5 6" key="1">
    <citation type="submission" date="2019-06" db="EMBL/GenBank/DDBJ databases">
        <title>Genomic Encyclopedia of Type Strains, Phase IV (KMG-V): Genome sequencing to study the core and pangenomes of soil and plant-associated prokaryotes.</title>
        <authorList>
            <person name="Whitman W."/>
        </authorList>
    </citation>
    <scope>NUCLEOTIDE SEQUENCE [LARGE SCALE GENOMIC DNA]</scope>
    <source>
        <strain evidence="5 6">BR 11622</strain>
    </source>
</reference>
<dbReference type="NCBIfam" id="TIGR01730">
    <property type="entry name" value="RND_mfp"/>
    <property type="match status" value="1"/>
</dbReference>
<name>A0A560GYL3_9PROT</name>
<dbReference type="EMBL" id="VITR01000011">
    <property type="protein sequence ID" value="TWB39116.1"/>
    <property type="molecule type" value="Genomic_DNA"/>
</dbReference>
<dbReference type="GO" id="GO:0015562">
    <property type="term" value="F:efflux transmembrane transporter activity"/>
    <property type="evidence" value="ECO:0007669"/>
    <property type="project" value="TreeGrafter"/>
</dbReference>
<comment type="similarity">
    <text evidence="1">Belongs to the membrane fusion protein (MFP) (TC 8.A.1) family.</text>
</comment>
<evidence type="ECO:0000259" key="4">
    <source>
        <dbReference type="Pfam" id="PF25917"/>
    </source>
</evidence>
<dbReference type="RefSeq" id="WP_186455910.1">
    <property type="nucleotide sequence ID" value="NZ_VITR01000011.1"/>
</dbReference>
<gene>
    <name evidence="5" type="ORF">FBZ90_111113</name>
</gene>
<evidence type="ECO:0000256" key="1">
    <source>
        <dbReference type="ARBA" id="ARBA00009477"/>
    </source>
</evidence>
<dbReference type="Gene3D" id="2.40.50.100">
    <property type="match status" value="1"/>
</dbReference>
<dbReference type="Proteomes" id="UP000315751">
    <property type="component" value="Unassembled WGS sequence"/>
</dbReference>
<evidence type="ECO:0000256" key="3">
    <source>
        <dbReference type="SAM" id="SignalP"/>
    </source>
</evidence>
<dbReference type="InterPro" id="IPR006143">
    <property type="entry name" value="RND_pump_MFP"/>
</dbReference>
<dbReference type="PANTHER" id="PTHR30469:SF15">
    <property type="entry name" value="HLYD FAMILY OF SECRETION PROTEINS"/>
    <property type="match status" value="1"/>
</dbReference>
<dbReference type="InterPro" id="IPR058625">
    <property type="entry name" value="MdtA-like_BSH"/>
</dbReference>
<feature type="signal peptide" evidence="3">
    <location>
        <begin position="1"/>
        <end position="27"/>
    </location>
</feature>
<feature type="chain" id="PRO_5022091192" evidence="3">
    <location>
        <begin position="28"/>
        <end position="342"/>
    </location>
</feature>
<dbReference type="PANTHER" id="PTHR30469">
    <property type="entry name" value="MULTIDRUG RESISTANCE PROTEIN MDTA"/>
    <property type="match status" value="1"/>
</dbReference>
<organism evidence="5 6">
    <name type="scientific">Nitrospirillum amazonense</name>
    <dbReference type="NCBI Taxonomy" id="28077"/>
    <lineage>
        <taxon>Bacteria</taxon>
        <taxon>Pseudomonadati</taxon>
        <taxon>Pseudomonadota</taxon>
        <taxon>Alphaproteobacteria</taxon>
        <taxon>Rhodospirillales</taxon>
        <taxon>Azospirillaceae</taxon>
        <taxon>Nitrospirillum</taxon>
    </lineage>
</organism>
<keyword evidence="2" id="KW-0175">Coiled coil</keyword>
<sequence length="342" mass="34813">MRAPLTLAIAPLALALACAAVSATAMAAETALHGDAPLTVALTTIVDQRPVAATIEGTKTVPARVRSGGTVASLLVREGDTVTAGQVLAVLKDAKLLAQKTGADARVEEAKARLAQARQDVARNQPLVGQGVTSQAQLEALQTAASAAAEALRAAEAERGVLTQRVTETQVLAPTAGRVVHIAVATGTEMMAGEALAQVATDPAVVRLRLPQSAGIPLKAGDVVRVDDIATTGPLTATVSLVYPRVEDGAVVIDAAAPGLAGALIGGRVRAWVPDGHRQGILLPADYLITRFGMDYAHLRDGGGHVSEVPVQRGALHPATAGQMALVEVLSGLHAGDVVVKP</sequence>
<evidence type="ECO:0000313" key="6">
    <source>
        <dbReference type="Proteomes" id="UP000315751"/>
    </source>
</evidence>
<proteinExistence type="inferred from homology"/>
<protein>
    <submittedName>
        <fullName evidence="5">RND family efflux transporter MFP subunit</fullName>
    </submittedName>
</protein>
<feature type="domain" description="Multidrug resistance protein MdtA-like barrel-sandwich hybrid" evidence="4">
    <location>
        <begin position="61"/>
        <end position="199"/>
    </location>
</feature>
<keyword evidence="3" id="KW-0732">Signal</keyword>
<dbReference type="SUPFAM" id="SSF111369">
    <property type="entry name" value="HlyD-like secretion proteins"/>
    <property type="match status" value="1"/>
</dbReference>
<dbReference type="PROSITE" id="PS51257">
    <property type="entry name" value="PROKAR_LIPOPROTEIN"/>
    <property type="match status" value="1"/>
</dbReference>
<keyword evidence="6" id="KW-1185">Reference proteome</keyword>
<dbReference type="Gene3D" id="1.10.287.470">
    <property type="entry name" value="Helix hairpin bin"/>
    <property type="match status" value="1"/>
</dbReference>